<gene>
    <name evidence="1" type="ORF">ERS008529_04714</name>
</gene>
<accession>A0A0T9RLW0</accession>
<reference evidence="2" key="1">
    <citation type="submission" date="2015-03" db="EMBL/GenBank/DDBJ databases">
        <authorList>
            <consortium name="Pathogen Informatics"/>
        </authorList>
    </citation>
    <scope>NUCLEOTIDE SEQUENCE [LARGE SCALE GENOMIC DNA]</scope>
    <source>
        <strain evidence="2">A125KOH2</strain>
    </source>
</reference>
<name>A0A0T9RLW0_9GAMM</name>
<dbReference type="AlphaFoldDB" id="A0A0T9RLW0"/>
<dbReference type="EMBL" id="CQAZ01000108">
    <property type="protein sequence ID" value="CNI70496.1"/>
    <property type="molecule type" value="Genomic_DNA"/>
</dbReference>
<dbReference type="RefSeq" id="WP_049615441.1">
    <property type="nucleotide sequence ID" value="NZ_CQAZ01000108.1"/>
</dbReference>
<dbReference type="Proteomes" id="UP000045840">
    <property type="component" value="Unassembled WGS sequence"/>
</dbReference>
<organism evidence="1 2">
    <name type="scientific">Yersinia pekkanenii</name>
    <dbReference type="NCBI Taxonomy" id="1288385"/>
    <lineage>
        <taxon>Bacteria</taxon>
        <taxon>Pseudomonadati</taxon>
        <taxon>Pseudomonadota</taxon>
        <taxon>Gammaproteobacteria</taxon>
        <taxon>Enterobacterales</taxon>
        <taxon>Yersiniaceae</taxon>
        <taxon>Yersinia</taxon>
    </lineage>
</organism>
<evidence type="ECO:0000313" key="2">
    <source>
        <dbReference type="Proteomes" id="UP000045840"/>
    </source>
</evidence>
<proteinExistence type="predicted"/>
<evidence type="ECO:0000313" key="1">
    <source>
        <dbReference type="EMBL" id="CNI70496.1"/>
    </source>
</evidence>
<protein>
    <submittedName>
        <fullName evidence="1">Uncharacterized protein</fullName>
    </submittedName>
</protein>
<sequence>MYHSDGIIRQMQAENILAQRLDRAVAGVRDEVRDQIEKIDRGATRLLYYTSCFTEDYQDVCAEQQLEDIRFRNGVYRLIKNRNIVFEMVKVYVELLFNRQTPQQLEFIKHLLMRANIHIAASSLTNQAFALGVTMTVCVGMNVRIPIGRGIGSIAGAAAGGLGIYGIIQNAADSAKRLQIMHPTYYQALYVQELEMMYFLIEPAFMRAGALKSHWLSENDIADIIISMVRQ</sequence>